<dbReference type="InterPro" id="IPR011010">
    <property type="entry name" value="DNA_brk_join_enz"/>
</dbReference>
<feature type="domain" description="Tyr recombinase" evidence="2">
    <location>
        <begin position="3"/>
        <end position="185"/>
    </location>
</feature>
<dbReference type="PROSITE" id="PS51898">
    <property type="entry name" value="TYR_RECOMBINASE"/>
    <property type="match status" value="1"/>
</dbReference>
<keyword evidence="1" id="KW-0233">DNA recombination</keyword>
<evidence type="ECO:0000256" key="1">
    <source>
        <dbReference type="ARBA" id="ARBA00023172"/>
    </source>
</evidence>
<evidence type="ECO:0000259" key="2">
    <source>
        <dbReference type="PROSITE" id="PS51898"/>
    </source>
</evidence>
<dbReference type="InterPro" id="IPR050090">
    <property type="entry name" value="Tyrosine_recombinase_XerCD"/>
</dbReference>
<sequence length="189" mass="22526">MNKVTQPIRSKKKIEELLTYLKGKSYRDYMIAKIQLNTARRISDIIRLKVSDILKEDYTLKKYITIQEQKTKKVARIVINQSIQESIQDYIIDQKMDYDDYLFKSRKGKNNPITTTQAHRIFQNASQVLNLENFGTHSLRKTWGYFCYQETHNIALIMDVFNHSSEKITLRYIGITQKDKDYMHMLIKF</sequence>
<evidence type="ECO:0000313" key="4">
    <source>
        <dbReference type="Proteomes" id="UP000003011"/>
    </source>
</evidence>
<accession>G5GL26</accession>
<dbReference type="Gene3D" id="1.10.443.10">
    <property type="entry name" value="Intergrase catalytic core"/>
    <property type="match status" value="1"/>
</dbReference>
<dbReference type="RefSeq" id="WP_005542325.1">
    <property type="nucleotide sequence ID" value="NZ_JH378845.1"/>
</dbReference>
<dbReference type="Pfam" id="PF00589">
    <property type="entry name" value="Phage_integrase"/>
    <property type="match status" value="1"/>
</dbReference>
<dbReference type="GO" id="GO:0006310">
    <property type="term" value="P:DNA recombination"/>
    <property type="evidence" value="ECO:0007669"/>
    <property type="project" value="UniProtKB-KW"/>
</dbReference>
<dbReference type="GO" id="GO:0015074">
    <property type="term" value="P:DNA integration"/>
    <property type="evidence" value="ECO:0007669"/>
    <property type="project" value="InterPro"/>
</dbReference>
<dbReference type="HOGENOM" id="CLU_027562_33_1_9"/>
<dbReference type="InterPro" id="IPR013762">
    <property type="entry name" value="Integrase-like_cat_sf"/>
</dbReference>
<evidence type="ECO:0000313" key="3">
    <source>
        <dbReference type="EMBL" id="EHI54582.1"/>
    </source>
</evidence>
<keyword evidence="4" id="KW-1185">Reference proteome</keyword>
<dbReference type="SUPFAM" id="SSF56349">
    <property type="entry name" value="DNA breaking-rejoining enzymes"/>
    <property type="match status" value="1"/>
</dbReference>
<dbReference type="AlphaFoldDB" id="G5GL26"/>
<dbReference type="EMBL" id="ACZL01000053">
    <property type="protein sequence ID" value="EHI54582.1"/>
    <property type="molecule type" value="Genomic_DNA"/>
</dbReference>
<dbReference type="Proteomes" id="UP000003011">
    <property type="component" value="Unassembled WGS sequence"/>
</dbReference>
<comment type="caution">
    <text evidence="3">The sequence shown here is derived from an EMBL/GenBank/DDBJ whole genome shotgun (WGS) entry which is preliminary data.</text>
</comment>
<gene>
    <name evidence="3" type="ORF">HMPREF9333_02271</name>
</gene>
<dbReference type="eggNOG" id="COG0582">
    <property type="taxonomic scope" value="Bacteria"/>
</dbReference>
<name>G5GL26_9FIRM</name>
<organism evidence="3 4">
    <name type="scientific">Johnsonella ignava ATCC 51276</name>
    <dbReference type="NCBI Taxonomy" id="679200"/>
    <lineage>
        <taxon>Bacteria</taxon>
        <taxon>Bacillati</taxon>
        <taxon>Bacillota</taxon>
        <taxon>Clostridia</taxon>
        <taxon>Lachnospirales</taxon>
        <taxon>Lachnospiraceae</taxon>
        <taxon>Johnsonella</taxon>
    </lineage>
</organism>
<protein>
    <recommendedName>
        <fullName evidence="2">Tyr recombinase domain-containing protein</fullName>
    </recommendedName>
</protein>
<dbReference type="PANTHER" id="PTHR30349">
    <property type="entry name" value="PHAGE INTEGRASE-RELATED"/>
    <property type="match status" value="1"/>
</dbReference>
<dbReference type="PANTHER" id="PTHR30349:SF82">
    <property type="entry name" value="INTEGRASE_RECOMBINASE YOEC-RELATED"/>
    <property type="match status" value="1"/>
</dbReference>
<dbReference type="STRING" id="679200.HMPREF9333_02271"/>
<dbReference type="OrthoDB" id="9788852at2"/>
<dbReference type="InterPro" id="IPR002104">
    <property type="entry name" value="Integrase_catalytic"/>
</dbReference>
<proteinExistence type="predicted"/>
<reference evidence="3 4" key="1">
    <citation type="submission" date="2011-08" db="EMBL/GenBank/DDBJ databases">
        <title>The Genome Sequence of Johnsonella ignava ATCC 51276.</title>
        <authorList>
            <consortium name="The Broad Institute Genome Sequencing Platform"/>
            <person name="Earl A."/>
            <person name="Ward D."/>
            <person name="Feldgarden M."/>
            <person name="Gevers D."/>
            <person name="Izard J."/>
            <person name="Blanton J.M."/>
            <person name="Baranova O.V."/>
            <person name="Dewhirst F.E."/>
            <person name="Young S.K."/>
            <person name="Zeng Q."/>
            <person name="Gargeya S."/>
            <person name="Fitzgerald M."/>
            <person name="Haas B."/>
            <person name="Abouelleil A."/>
            <person name="Alvarado L."/>
            <person name="Arachchi H.M."/>
            <person name="Berlin A."/>
            <person name="Brown A."/>
            <person name="Chapman S.B."/>
            <person name="Chen Z."/>
            <person name="Dunbar C."/>
            <person name="Freedman E."/>
            <person name="Gearin G."/>
            <person name="Gellesch M."/>
            <person name="Goldberg J."/>
            <person name="Griggs A."/>
            <person name="Gujja S."/>
            <person name="Heiman D."/>
            <person name="Howarth C."/>
            <person name="Larson L."/>
            <person name="Lui A."/>
            <person name="MacDonald P.J.P."/>
            <person name="Montmayeur A."/>
            <person name="Murphy C."/>
            <person name="Neiman D."/>
            <person name="Pearson M."/>
            <person name="Priest M."/>
            <person name="Roberts A."/>
            <person name="Saif S."/>
            <person name="Shea T."/>
            <person name="Shenoy N."/>
            <person name="Sisk P."/>
            <person name="Stolte C."/>
            <person name="Sykes S."/>
            <person name="Wortman J."/>
            <person name="Nusbaum C."/>
            <person name="Birren B."/>
        </authorList>
    </citation>
    <scope>NUCLEOTIDE SEQUENCE [LARGE SCALE GENOMIC DNA]</scope>
    <source>
        <strain evidence="3 4">ATCC 51276</strain>
    </source>
</reference>
<dbReference type="GO" id="GO:0003677">
    <property type="term" value="F:DNA binding"/>
    <property type="evidence" value="ECO:0007669"/>
    <property type="project" value="InterPro"/>
</dbReference>